<comment type="cofactor">
    <cofactor evidence="1">
        <name>FAD</name>
        <dbReference type="ChEBI" id="CHEBI:57692"/>
    </cofactor>
</comment>
<keyword evidence="2" id="KW-0285">Flavoprotein</keyword>
<protein>
    <submittedName>
        <fullName evidence="7">FAD-dependent oxidoreductase</fullName>
    </submittedName>
</protein>
<dbReference type="RefSeq" id="WP_071037112.1">
    <property type="nucleotide sequence ID" value="NZ_CP017754.1"/>
</dbReference>
<keyword evidence="8" id="KW-1185">Reference proteome</keyword>
<keyword evidence="4" id="KW-0560">Oxidoreductase</keyword>
<dbReference type="Gene3D" id="3.30.9.10">
    <property type="entry name" value="D-Amino Acid Oxidase, subunit A, domain 2"/>
    <property type="match status" value="1"/>
</dbReference>
<dbReference type="SUPFAM" id="SSF51905">
    <property type="entry name" value="FAD/NAD(P)-binding domain"/>
    <property type="match status" value="1"/>
</dbReference>
<evidence type="ECO:0000259" key="6">
    <source>
        <dbReference type="Pfam" id="PF01266"/>
    </source>
</evidence>
<comment type="similarity">
    <text evidence="5">Belongs to the L2HGDH family.</text>
</comment>
<dbReference type="Proteomes" id="UP000177515">
    <property type="component" value="Chromosome 1"/>
</dbReference>
<evidence type="ECO:0000313" key="7">
    <source>
        <dbReference type="EMBL" id="AOZ06077.1"/>
    </source>
</evidence>
<reference evidence="7 8" key="1">
    <citation type="submission" date="2016-10" db="EMBL/GenBank/DDBJ databases">
        <title>Complete genome sequences of three Cupriavidus strains isolated from various Malaysian environments.</title>
        <authorList>
            <person name="Abdullah A.A.-A."/>
            <person name="Shafie N.A.H."/>
            <person name="Lau N.S."/>
        </authorList>
    </citation>
    <scope>NUCLEOTIDE SEQUENCE [LARGE SCALE GENOMIC DNA]</scope>
    <source>
        <strain evidence="7 8">USMAA1020</strain>
    </source>
</reference>
<feature type="domain" description="FAD dependent oxidoreductase" evidence="6">
    <location>
        <begin position="5"/>
        <end position="367"/>
    </location>
</feature>
<dbReference type="PANTHER" id="PTHR43104:SF4">
    <property type="entry name" value="L-2-HYDROXYGLUTARATE DEHYDROGENASE, MITOCHONDRIAL"/>
    <property type="match status" value="1"/>
</dbReference>
<sequence length="369" mass="38309">MEQVDCVVIGAGVVGLAVARALAQQGREVIILEAENAFGTITSARNSEVIHAGIYYPAGSLKAELCVRGKAMLYDYCADHHVSHQRCGKLIVATSQEQVATLDGIRAKAAANGVDDLRLLSRDEARALEPQLECQAALLSPSTGIIDSHGLMTALLGDAERAGAMLAVQSPVLSGAAGDTGIRLEVGAADGAGTTTLLARSVVNAAGLTAPALARRIAGLPAEHIPPQYYAKGCYFTLAGRAPFSRLIYPVPEAAGLGVHLTLDLGGQARFGPNVHWIDEIEYGVDPSDADSFYGEVRRYWPGLADGTLQPGYAGIRPKISGPGETAADFRIDGPAVHGVPGLVNLFGIESPGLTSSLAIGERVAALLA</sequence>
<evidence type="ECO:0000256" key="2">
    <source>
        <dbReference type="ARBA" id="ARBA00022630"/>
    </source>
</evidence>
<name>A0ABM6F3R5_9BURK</name>
<evidence type="ECO:0000256" key="3">
    <source>
        <dbReference type="ARBA" id="ARBA00022827"/>
    </source>
</evidence>
<organism evidence="7 8">
    <name type="scientific">Cupriavidus malaysiensis</name>
    <dbReference type="NCBI Taxonomy" id="367825"/>
    <lineage>
        <taxon>Bacteria</taxon>
        <taxon>Pseudomonadati</taxon>
        <taxon>Pseudomonadota</taxon>
        <taxon>Betaproteobacteria</taxon>
        <taxon>Burkholderiales</taxon>
        <taxon>Burkholderiaceae</taxon>
        <taxon>Cupriavidus</taxon>
    </lineage>
</organism>
<dbReference type="EMBL" id="CP017754">
    <property type="protein sequence ID" value="AOZ06077.1"/>
    <property type="molecule type" value="Genomic_DNA"/>
</dbReference>
<evidence type="ECO:0000256" key="5">
    <source>
        <dbReference type="ARBA" id="ARBA00037941"/>
    </source>
</evidence>
<dbReference type="Pfam" id="PF01266">
    <property type="entry name" value="DAO"/>
    <property type="match status" value="1"/>
</dbReference>
<dbReference type="Gene3D" id="3.50.50.60">
    <property type="entry name" value="FAD/NAD(P)-binding domain"/>
    <property type="match status" value="1"/>
</dbReference>
<gene>
    <name evidence="7" type="ORF">BKK80_09695</name>
</gene>
<evidence type="ECO:0000313" key="8">
    <source>
        <dbReference type="Proteomes" id="UP000177515"/>
    </source>
</evidence>
<dbReference type="PANTHER" id="PTHR43104">
    <property type="entry name" value="L-2-HYDROXYGLUTARATE DEHYDROGENASE, MITOCHONDRIAL"/>
    <property type="match status" value="1"/>
</dbReference>
<dbReference type="InterPro" id="IPR006076">
    <property type="entry name" value="FAD-dep_OxRdtase"/>
</dbReference>
<evidence type="ECO:0000256" key="1">
    <source>
        <dbReference type="ARBA" id="ARBA00001974"/>
    </source>
</evidence>
<evidence type="ECO:0000256" key="4">
    <source>
        <dbReference type="ARBA" id="ARBA00023002"/>
    </source>
</evidence>
<keyword evidence="3" id="KW-0274">FAD</keyword>
<dbReference type="InterPro" id="IPR036188">
    <property type="entry name" value="FAD/NAD-bd_sf"/>
</dbReference>
<proteinExistence type="inferred from homology"/>
<accession>A0ABM6F3R5</accession>